<dbReference type="AlphaFoldDB" id="J9GD69"/>
<feature type="non-terminal residue" evidence="3">
    <location>
        <position position="1"/>
    </location>
</feature>
<reference evidence="3" key="1">
    <citation type="journal article" date="2012" name="PLoS ONE">
        <title>Gene sets for utilization of primary and secondary nutrition supplies in the distal gut of endangered iberian lynx.</title>
        <authorList>
            <person name="Alcaide M."/>
            <person name="Messina E."/>
            <person name="Richter M."/>
            <person name="Bargiela R."/>
            <person name="Peplies J."/>
            <person name="Huws S.A."/>
            <person name="Newbold C.J."/>
            <person name="Golyshin P.N."/>
            <person name="Simon M.A."/>
            <person name="Lopez G."/>
            <person name="Yakimov M.M."/>
            <person name="Ferrer M."/>
        </authorList>
    </citation>
    <scope>NUCLEOTIDE SEQUENCE</scope>
</reference>
<dbReference type="PANTHER" id="PTHR43763:SF6">
    <property type="entry name" value="XAA-PRO AMINOPEPTIDASE 1"/>
    <property type="match status" value="1"/>
</dbReference>
<dbReference type="Pfam" id="PF00557">
    <property type="entry name" value="Peptidase_M24"/>
    <property type="match status" value="1"/>
</dbReference>
<comment type="caution">
    <text evidence="3">The sequence shown here is derived from an EMBL/GenBank/DDBJ whole genome shotgun (WGS) entry which is preliminary data.</text>
</comment>
<dbReference type="InterPro" id="IPR050422">
    <property type="entry name" value="X-Pro_aminopeptidase_P"/>
</dbReference>
<evidence type="ECO:0000259" key="2">
    <source>
        <dbReference type="Pfam" id="PF16188"/>
    </source>
</evidence>
<gene>
    <name evidence="3" type="ORF">EVA_12180</name>
</gene>
<protein>
    <submittedName>
        <fullName evidence="3">Peptidase, M24 family protein</fullName>
    </submittedName>
</protein>
<dbReference type="InterPro" id="IPR000994">
    <property type="entry name" value="Pept_M24"/>
</dbReference>
<evidence type="ECO:0000313" key="3">
    <source>
        <dbReference type="EMBL" id="EJW99712.1"/>
    </source>
</evidence>
<dbReference type="InterPro" id="IPR036005">
    <property type="entry name" value="Creatinase/aminopeptidase-like"/>
</dbReference>
<evidence type="ECO:0000259" key="1">
    <source>
        <dbReference type="Pfam" id="PF00557"/>
    </source>
</evidence>
<dbReference type="Pfam" id="PF16188">
    <property type="entry name" value="Peptidase_M24_C"/>
    <property type="match status" value="1"/>
</dbReference>
<dbReference type="PANTHER" id="PTHR43763">
    <property type="entry name" value="XAA-PRO AMINOPEPTIDASE 1"/>
    <property type="match status" value="1"/>
</dbReference>
<sequence length="220" mass="24359">YAPNVHSNAVLTDGLLLIDSGGQYETGTTDITRMTAVGQLSAQMRRDVTIVLKAMIALARGVFPIGATGAQLDAVARMPLWREGLDFGHGTGHGVGFVLNVHEGPFRISPYAVDREELGLQPGLVVSDEPGLYRPGQWGVRLENLITAGAPIVTEFGRFLPLETLTLCPFDRRTLEISLLNDEEIRWIDEYHRTVRSRLLSRLSPQARDWLIAMTEPLRD</sequence>
<accession>J9GD69</accession>
<feature type="domain" description="Peptidase M24" evidence="1">
    <location>
        <begin position="6"/>
        <end position="146"/>
    </location>
</feature>
<dbReference type="SUPFAM" id="SSF55920">
    <property type="entry name" value="Creatinase/aminopeptidase"/>
    <property type="match status" value="1"/>
</dbReference>
<dbReference type="Gene3D" id="3.90.230.10">
    <property type="entry name" value="Creatinase/methionine aminopeptidase superfamily"/>
    <property type="match status" value="1"/>
</dbReference>
<name>J9GD69_9ZZZZ</name>
<organism evidence="3">
    <name type="scientific">gut metagenome</name>
    <dbReference type="NCBI Taxonomy" id="749906"/>
    <lineage>
        <taxon>unclassified sequences</taxon>
        <taxon>metagenomes</taxon>
        <taxon>organismal metagenomes</taxon>
    </lineage>
</organism>
<dbReference type="InterPro" id="IPR032416">
    <property type="entry name" value="Peptidase_M24_C"/>
</dbReference>
<proteinExistence type="predicted"/>
<dbReference type="EMBL" id="AMCI01003683">
    <property type="protein sequence ID" value="EJW99712.1"/>
    <property type="molecule type" value="Genomic_DNA"/>
</dbReference>
<feature type="domain" description="Peptidase M24 C-terminal" evidence="2">
    <location>
        <begin position="159"/>
        <end position="218"/>
    </location>
</feature>